<organism evidence="3 4">
    <name type="scientific">Parvibaculum lavamentivorans (strain DS-1 / DSM 13023 / NCIMB 13966)</name>
    <dbReference type="NCBI Taxonomy" id="402881"/>
    <lineage>
        <taxon>Bacteria</taxon>
        <taxon>Pseudomonadati</taxon>
        <taxon>Pseudomonadota</taxon>
        <taxon>Alphaproteobacteria</taxon>
        <taxon>Hyphomicrobiales</taxon>
        <taxon>Parvibaculaceae</taxon>
        <taxon>Parvibaculum</taxon>
    </lineage>
</organism>
<dbReference type="AlphaFoldDB" id="A7HXY5"/>
<dbReference type="RefSeq" id="WP_012112090.1">
    <property type="nucleotide sequence ID" value="NC_009719.1"/>
</dbReference>
<name>A7HXY5_PARL1</name>
<feature type="region of interest" description="Disordered" evidence="1">
    <location>
        <begin position="278"/>
        <end position="300"/>
    </location>
</feature>
<dbReference type="STRING" id="402881.Plav_3162"/>
<keyword evidence="2" id="KW-1133">Transmembrane helix</keyword>
<sequence>MTDERPVPERIFTEDMLKAGLHAYADGMLDDDPALRAAVEARLASDPAARQEVEDWQAINAAIRASLPPMHTLPPRLANAFGPGRGRKPRYRVMAAASAMAAMLALGFFTGQHAGDVRGSGPEMAAGLPADVVAAMSEERGLTARPVADAAMAGMDAARAERIGLPRLEMLRAAPDLSGAGFGLKHFSRMAAGDGQPMLRATYVNADGEEVELLVMAMPSREVAPAGDGGRVFWSDGHLAYGLTAAHGAPDLDILAKLAAEPHNWDIALETREAANGPILSSPAASSPGIQPITTPGPPS</sequence>
<dbReference type="EMBL" id="CP000774">
    <property type="protein sequence ID" value="ABS64768.1"/>
    <property type="molecule type" value="Genomic_DNA"/>
</dbReference>
<evidence type="ECO:0000256" key="1">
    <source>
        <dbReference type="SAM" id="MobiDB-lite"/>
    </source>
</evidence>
<gene>
    <name evidence="3" type="ordered locus">Plav_3162</name>
</gene>
<dbReference type="Proteomes" id="UP000006377">
    <property type="component" value="Chromosome"/>
</dbReference>
<dbReference type="KEGG" id="pla:Plav_3162"/>
<dbReference type="InterPro" id="IPR041916">
    <property type="entry name" value="Anti_sigma_zinc_sf"/>
</dbReference>
<keyword evidence="2 3" id="KW-0812">Transmembrane</keyword>
<reference evidence="3 4" key="1">
    <citation type="journal article" date="2011" name="Stand. Genomic Sci.">
        <title>Complete genome sequence of Parvibaculum lavamentivorans type strain (DS-1(T)).</title>
        <authorList>
            <person name="Schleheck D."/>
            <person name="Weiss M."/>
            <person name="Pitluck S."/>
            <person name="Bruce D."/>
            <person name="Land M.L."/>
            <person name="Han S."/>
            <person name="Saunders E."/>
            <person name="Tapia R."/>
            <person name="Detter C."/>
            <person name="Brettin T."/>
            <person name="Han J."/>
            <person name="Woyke T."/>
            <person name="Goodwin L."/>
            <person name="Pennacchio L."/>
            <person name="Nolan M."/>
            <person name="Cook A.M."/>
            <person name="Kjelleberg S."/>
            <person name="Thomas T."/>
        </authorList>
    </citation>
    <scope>NUCLEOTIDE SEQUENCE [LARGE SCALE GENOMIC DNA]</scope>
    <source>
        <strain evidence="4">DS-1 / DSM 13023 / NCIMB 13966</strain>
    </source>
</reference>
<dbReference type="Gene3D" id="1.10.10.1320">
    <property type="entry name" value="Anti-sigma factor, zinc-finger domain"/>
    <property type="match status" value="1"/>
</dbReference>
<evidence type="ECO:0000313" key="3">
    <source>
        <dbReference type="EMBL" id="ABS64768.1"/>
    </source>
</evidence>
<proteinExistence type="predicted"/>
<keyword evidence="4" id="KW-1185">Reference proteome</keyword>
<accession>A7HXY5</accession>
<dbReference type="HOGENOM" id="CLU_927029_0_0_5"/>
<keyword evidence="2" id="KW-0472">Membrane</keyword>
<protein>
    <submittedName>
        <fullName evidence="3">Putative transmembrane anti-sigma factor</fullName>
    </submittedName>
</protein>
<feature type="transmembrane region" description="Helical" evidence="2">
    <location>
        <begin position="93"/>
        <end position="111"/>
    </location>
</feature>
<dbReference type="OrthoDB" id="7187254at2"/>
<dbReference type="eggNOG" id="COG5662">
    <property type="taxonomic scope" value="Bacteria"/>
</dbReference>
<evidence type="ECO:0000313" key="4">
    <source>
        <dbReference type="Proteomes" id="UP000006377"/>
    </source>
</evidence>
<evidence type="ECO:0000256" key="2">
    <source>
        <dbReference type="SAM" id="Phobius"/>
    </source>
</evidence>